<gene>
    <name evidence="2" type="ORF">Q9K01_09025</name>
</gene>
<reference evidence="2 3" key="1">
    <citation type="submission" date="2023-08" db="EMBL/GenBank/DDBJ databases">
        <title>genomic of DY56.</title>
        <authorList>
            <person name="Wang Y."/>
        </authorList>
    </citation>
    <scope>NUCLEOTIDE SEQUENCE [LARGE SCALE GENOMIC DNA]</scope>
    <source>
        <strain evidence="2 3">DY56-A-20</strain>
    </source>
</reference>
<evidence type="ECO:0000313" key="3">
    <source>
        <dbReference type="Proteomes" id="UP001235664"/>
    </source>
</evidence>
<feature type="domain" description="HTH araC/xylS-type" evidence="1">
    <location>
        <begin position="163"/>
        <end position="262"/>
    </location>
</feature>
<dbReference type="EMBL" id="JAVAIL010000003">
    <property type="protein sequence ID" value="MDP4539763.1"/>
    <property type="molecule type" value="Genomic_DNA"/>
</dbReference>
<keyword evidence="3" id="KW-1185">Reference proteome</keyword>
<organism evidence="2 3">
    <name type="scientific">Qipengyuania benthica</name>
    <dbReference type="NCBI Taxonomy" id="3067651"/>
    <lineage>
        <taxon>Bacteria</taxon>
        <taxon>Pseudomonadati</taxon>
        <taxon>Pseudomonadota</taxon>
        <taxon>Alphaproteobacteria</taxon>
        <taxon>Sphingomonadales</taxon>
        <taxon>Erythrobacteraceae</taxon>
        <taxon>Qipengyuania</taxon>
    </lineage>
</organism>
<accession>A0ABT9H8W7</accession>
<dbReference type="Proteomes" id="UP001235664">
    <property type="component" value="Unassembled WGS sequence"/>
</dbReference>
<dbReference type="SMART" id="SM00342">
    <property type="entry name" value="HTH_ARAC"/>
    <property type="match status" value="1"/>
</dbReference>
<dbReference type="InterPro" id="IPR018060">
    <property type="entry name" value="HTH_AraC"/>
</dbReference>
<dbReference type="Gene3D" id="1.10.10.60">
    <property type="entry name" value="Homeodomain-like"/>
    <property type="match status" value="1"/>
</dbReference>
<dbReference type="PROSITE" id="PS01124">
    <property type="entry name" value="HTH_ARAC_FAMILY_2"/>
    <property type="match status" value="1"/>
</dbReference>
<dbReference type="Pfam" id="PF12833">
    <property type="entry name" value="HTH_18"/>
    <property type="match status" value="1"/>
</dbReference>
<proteinExistence type="predicted"/>
<comment type="caution">
    <text evidence="2">The sequence shown here is derived from an EMBL/GenBank/DDBJ whole genome shotgun (WGS) entry which is preliminary data.</text>
</comment>
<protein>
    <submittedName>
        <fullName evidence="2">Helix-turn-helix domain-containing protein</fullName>
    </submittedName>
</protein>
<sequence length="289" mass="31994">MPPFAAIRYERPAATLRGLVSDYFVFDSEGPEAQNVTNWMLPTDPVIRLTLTSAPILVEMGEDSWVRRPTAAFYGPATRARRVRTNGGVTIGAGLTAAGVARLADLDLSRHRDGIVELERIVDAHAAARLVADLRASDQGPDAKPILDAFFLQAMSRPHRSEGRIRDFDRALRQQELETASDFGARLGLPPHTLRRLANRHFGFPSQTLIARTRFMRSLMAITEAGATKGYAAIDAAYFDTSHFLRDCKRFLGMTARQFMALDTTYLDVVVRARRAVIGTGSPILDKHD</sequence>
<evidence type="ECO:0000313" key="2">
    <source>
        <dbReference type="EMBL" id="MDP4539763.1"/>
    </source>
</evidence>
<dbReference type="RefSeq" id="WP_305929918.1">
    <property type="nucleotide sequence ID" value="NZ_JAVAIL010000003.1"/>
</dbReference>
<name>A0ABT9H8W7_9SPHN</name>
<evidence type="ECO:0000259" key="1">
    <source>
        <dbReference type="PROSITE" id="PS01124"/>
    </source>
</evidence>